<reference evidence="3 4" key="1">
    <citation type="submission" date="2019-10" db="EMBL/GenBank/DDBJ databases">
        <title>A soil myxobacterium in the family Polyangiaceae.</title>
        <authorList>
            <person name="Li Y."/>
            <person name="Wang J."/>
        </authorList>
    </citation>
    <scope>NUCLEOTIDE SEQUENCE [LARGE SCALE GENOMIC DNA]</scope>
    <source>
        <strain evidence="3 4">DSM 14734</strain>
    </source>
</reference>
<gene>
    <name evidence="3" type="ORF">GF068_41975</name>
</gene>
<evidence type="ECO:0000313" key="4">
    <source>
        <dbReference type="Proteomes" id="UP000440224"/>
    </source>
</evidence>
<dbReference type="RefSeq" id="WP_153825205.1">
    <property type="nucleotide sequence ID" value="NZ_WJIE01000032.1"/>
</dbReference>
<dbReference type="Gene3D" id="3.40.50.720">
    <property type="entry name" value="NAD(P)-binding Rossmann-like Domain"/>
    <property type="match status" value="1"/>
</dbReference>
<dbReference type="InterPro" id="IPR001509">
    <property type="entry name" value="Epimerase_deHydtase"/>
</dbReference>
<dbReference type="OrthoDB" id="9801773at2"/>
<sequence>MHVLVIGGTRFVGPLLVHRLLAAGHRVTLFNRGTIPDPFGPRIERLVGDRTTADLPRLLQNRSFDAAVDFAAYHGQDARGAVEALGGRVGHYVFISTGQVYLVRAGAPRPSRESDYEGPVMPRPTDEEELGNWEYGTGKRDCEDALVEAFQKSRFPATRIRIPVVNGERDHSRRLDRYLFRLVDGGPVLVPDGGTHPVRHVYAGEVARFLAEILGREQTFGEAYNVSQRETPSLVELLGLLQGMLGSRARFAAVASSDLVAAGLSVREISPFSSKWMSMLDPSKAEAELGFRHEPLVTSLGKIVASFLAYGYTTPLEGYEARSKEIELAERWLSVRS</sequence>
<dbReference type="AlphaFoldDB" id="A0A6N7Q279"/>
<organism evidence="3 4">
    <name type="scientific">Polyangium spumosum</name>
    <dbReference type="NCBI Taxonomy" id="889282"/>
    <lineage>
        <taxon>Bacteria</taxon>
        <taxon>Pseudomonadati</taxon>
        <taxon>Myxococcota</taxon>
        <taxon>Polyangia</taxon>
        <taxon>Polyangiales</taxon>
        <taxon>Polyangiaceae</taxon>
        <taxon>Polyangium</taxon>
    </lineage>
</organism>
<dbReference type="PANTHER" id="PTHR43245">
    <property type="entry name" value="BIFUNCTIONAL POLYMYXIN RESISTANCE PROTEIN ARNA"/>
    <property type="match status" value="1"/>
</dbReference>
<proteinExistence type="predicted"/>
<dbReference type="SUPFAM" id="SSF51735">
    <property type="entry name" value="NAD(P)-binding Rossmann-fold domains"/>
    <property type="match status" value="1"/>
</dbReference>
<dbReference type="EMBL" id="WJIE01000032">
    <property type="protein sequence ID" value="MRG98438.1"/>
    <property type="molecule type" value="Genomic_DNA"/>
</dbReference>
<dbReference type="Proteomes" id="UP000440224">
    <property type="component" value="Unassembled WGS sequence"/>
</dbReference>
<feature type="domain" description="NAD-dependent epimerase/dehydratase" evidence="2">
    <location>
        <begin position="90"/>
        <end position="226"/>
    </location>
</feature>
<keyword evidence="4" id="KW-1185">Reference proteome</keyword>
<evidence type="ECO:0000313" key="3">
    <source>
        <dbReference type="EMBL" id="MRG98438.1"/>
    </source>
</evidence>
<name>A0A6N7Q279_9BACT</name>
<feature type="domain" description="NAD-dependent epimerase/dehydratase" evidence="2">
    <location>
        <begin position="3"/>
        <end position="78"/>
    </location>
</feature>
<feature type="region of interest" description="Disordered" evidence="1">
    <location>
        <begin position="109"/>
        <end position="131"/>
    </location>
</feature>
<dbReference type="InterPro" id="IPR050177">
    <property type="entry name" value="Lipid_A_modif_metabolic_enz"/>
</dbReference>
<protein>
    <submittedName>
        <fullName evidence="3">NAD-dependent epimerase/dehydratase family protein</fullName>
    </submittedName>
</protein>
<accession>A0A6N7Q279</accession>
<comment type="caution">
    <text evidence="3">The sequence shown here is derived from an EMBL/GenBank/DDBJ whole genome shotgun (WGS) entry which is preliminary data.</text>
</comment>
<evidence type="ECO:0000256" key="1">
    <source>
        <dbReference type="SAM" id="MobiDB-lite"/>
    </source>
</evidence>
<dbReference type="Pfam" id="PF01370">
    <property type="entry name" value="Epimerase"/>
    <property type="match status" value="2"/>
</dbReference>
<evidence type="ECO:0000259" key="2">
    <source>
        <dbReference type="Pfam" id="PF01370"/>
    </source>
</evidence>
<dbReference type="InterPro" id="IPR036291">
    <property type="entry name" value="NAD(P)-bd_dom_sf"/>
</dbReference>